<dbReference type="AlphaFoldDB" id="A0A8S9JUP7"/>
<dbReference type="EMBL" id="QGKY02000246">
    <property type="protein sequence ID" value="KAF2585671.1"/>
    <property type="molecule type" value="Genomic_DNA"/>
</dbReference>
<gene>
    <name evidence="2" type="ORF">F2Q70_00036515</name>
</gene>
<proteinExistence type="predicted"/>
<reference evidence="2" key="1">
    <citation type="submission" date="2019-12" db="EMBL/GenBank/DDBJ databases">
        <title>Genome sequencing and annotation of Brassica cretica.</title>
        <authorList>
            <person name="Studholme D.J."/>
            <person name="Sarris P.F."/>
        </authorList>
    </citation>
    <scope>NUCLEOTIDE SEQUENCE</scope>
    <source>
        <strain evidence="2">PFS-102/07</strain>
        <tissue evidence="2">Leaf</tissue>
    </source>
</reference>
<comment type="caution">
    <text evidence="2">The sequence shown here is derived from an EMBL/GenBank/DDBJ whole genome shotgun (WGS) entry which is preliminary data.</text>
</comment>
<evidence type="ECO:0000259" key="1">
    <source>
        <dbReference type="Pfam" id="PF08268"/>
    </source>
</evidence>
<feature type="domain" description="F-box associated beta-propeller type 3" evidence="1">
    <location>
        <begin position="109"/>
        <end position="174"/>
    </location>
</feature>
<dbReference type="PANTHER" id="PTHR31111:SF25">
    <property type="entry name" value="F-BOX ASSOCIATED UBIQUITINATION EFFECTOR FAMILY PROTEIN"/>
    <property type="match status" value="1"/>
</dbReference>
<dbReference type="PANTHER" id="PTHR31111">
    <property type="entry name" value="BNAA05G37150D PROTEIN-RELATED"/>
    <property type="match status" value="1"/>
</dbReference>
<dbReference type="Pfam" id="PF08268">
    <property type="entry name" value="FBA_3"/>
    <property type="match status" value="1"/>
</dbReference>
<dbReference type="InterPro" id="IPR013187">
    <property type="entry name" value="F-box-assoc_dom_typ3"/>
</dbReference>
<protein>
    <recommendedName>
        <fullName evidence="1">F-box associated beta-propeller type 3 domain-containing protein</fullName>
    </recommendedName>
</protein>
<name>A0A8S9JUP7_BRACR</name>
<accession>A0A8S9JUP7</accession>
<organism evidence="2">
    <name type="scientific">Brassica cretica</name>
    <name type="common">Mustard</name>
    <dbReference type="NCBI Taxonomy" id="69181"/>
    <lineage>
        <taxon>Eukaryota</taxon>
        <taxon>Viridiplantae</taxon>
        <taxon>Streptophyta</taxon>
        <taxon>Embryophyta</taxon>
        <taxon>Tracheophyta</taxon>
        <taxon>Spermatophyta</taxon>
        <taxon>Magnoliopsida</taxon>
        <taxon>eudicotyledons</taxon>
        <taxon>Gunneridae</taxon>
        <taxon>Pentapetalae</taxon>
        <taxon>rosids</taxon>
        <taxon>malvids</taxon>
        <taxon>Brassicales</taxon>
        <taxon>Brassicaceae</taxon>
        <taxon>Brassiceae</taxon>
        <taxon>Brassica</taxon>
    </lineage>
</organism>
<sequence length="247" mass="28168">MIIYIVNKENQSELQLLSSSPCPDSDRSVSLLDQDLNVPLVELELPTITHEYVWNNFGHDPVQDEYKVLNIAWELSNDKGKSSDIQIQVSHIGPQATWRNTQSDVIPVNLPLDNISHPHPHLMNYGGKIAVFEYSHSLLATNGSVDLWTMEDAKKIIWSNKKSFVLPVSQMNFVICSHLLMQGPSIAVRFGWERRILIGLNPYSRSLMIWRRIRLLQGLKRIHSVTGLEKPIPCICIFGMTWKALCI</sequence>
<evidence type="ECO:0000313" key="2">
    <source>
        <dbReference type="EMBL" id="KAF2585671.1"/>
    </source>
</evidence>